<evidence type="ECO:0000313" key="5">
    <source>
        <dbReference type="EMBL" id="EKO40549.1"/>
    </source>
</evidence>
<evidence type="ECO:0000313" key="6">
    <source>
        <dbReference type="Proteomes" id="UP000006272"/>
    </source>
</evidence>
<dbReference type="GO" id="GO:0003697">
    <property type="term" value="F:single-stranded DNA binding"/>
    <property type="evidence" value="ECO:0007669"/>
    <property type="project" value="UniProtKB-UniRule"/>
</dbReference>
<dbReference type="EMBL" id="ALAO01000064">
    <property type="protein sequence ID" value="EKO40549.1"/>
    <property type="molecule type" value="Genomic_DNA"/>
</dbReference>
<dbReference type="InterPro" id="IPR000424">
    <property type="entry name" value="Primosome_PriB/ssb"/>
</dbReference>
<dbReference type="InterPro" id="IPR011344">
    <property type="entry name" value="ssDNA-bd"/>
</dbReference>
<evidence type="ECO:0000256" key="3">
    <source>
        <dbReference type="RuleBase" id="RU000524"/>
    </source>
</evidence>
<comment type="caution">
    <text evidence="2">Lacks conserved residue(s) required for the propagation of feature annotation.</text>
</comment>
<organism evidence="5 6">
    <name type="scientific">Solidesulfovibrio magneticus str. Maddingley MBC34</name>
    <dbReference type="NCBI Taxonomy" id="1206767"/>
    <lineage>
        <taxon>Bacteria</taxon>
        <taxon>Pseudomonadati</taxon>
        <taxon>Thermodesulfobacteriota</taxon>
        <taxon>Desulfovibrionia</taxon>
        <taxon>Desulfovibrionales</taxon>
        <taxon>Desulfovibrionaceae</taxon>
        <taxon>Solidesulfovibrio</taxon>
    </lineage>
</organism>
<dbReference type="HAMAP" id="MF_00984">
    <property type="entry name" value="SSB"/>
    <property type="match status" value="1"/>
</dbReference>
<dbReference type="SUPFAM" id="SSF50249">
    <property type="entry name" value="Nucleic acid-binding proteins"/>
    <property type="match status" value="1"/>
</dbReference>
<dbReference type="PATRIC" id="fig|1206767.3.peg.697"/>
<evidence type="ECO:0000256" key="4">
    <source>
        <dbReference type="SAM" id="MobiDB-lite"/>
    </source>
</evidence>
<dbReference type="PANTHER" id="PTHR10302">
    <property type="entry name" value="SINGLE-STRANDED DNA-BINDING PROTEIN"/>
    <property type="match status" value="1"/>
</dbReference>
<dbReference type="CDD" id="cd04496">
    <property type="entry name" value="SSB_OBF"/>
    <property type="match status" value="1"/>
</dbReference>
<dbReference type="PANTHER" id="PTHR10302:SF27">
    <property type="entry name" value="SINGLE-STRANDED DNA-BINDING PROTEIN"/>
    <property type="match status" value="1"/>
</dbReference>
<keyword evidence="1 2" id="KW-0238">DNA-binding</keyword>
<feature type="compositionally biased region" description="Gly residues" evidence="4">
    <location>
        <begin position="133"/>
        <end position="180"/>
    </location>
</feature>
<dbReference type="GO" id="GO:0006260">
    <property type="term" value="P:DNA replication"/>
    <property type="evidence" value="ECO:0007669"/>
    <property type="project" value="InterPro"/>
</dbReference>
<protein>
    <recommendedName>
        <fullName evidence="2 3">Single-stranded DNA-binding protein</fullName>
        <shortName evidence="2">SSB</shortName>
    </recommendedName>
</protein>
<proteinExistence type="inferred from homology"/>
<dbReference type="Pfam" id="PF00436">
    <property type="entry name" value="SSB"/>
    <property type="match status" value="1"/>
</dbReference>
<dbReference type="NCBIfam" id="TIGR00621">
    <property type="entry name" value="ssb"/>
    <property type="match status" value="1"/>
</dbReference>
<dbReference type="Proteomes" id="UP000006272">
    <property type="component" value="Unassembled WGS sequence"/>
</dbReference>
<evidence type="ECO:0000256" key="1">
    <source>
        <dbReference type="ARBA" id="ARBA00023125"/>
    </source>
</evidence>
<evidence type="ECO:0000256" key="2">
    <source>
        <dbReference type="HAMAP-Rule" id="MF_00984"/>
    </source>
</evidence>
<accession>K6GHK1</accession>
<dbReference type="GO" id="GO:0009295">
    <property type="term" value="C:nucleoid"/>
    <property type="evidence" value="ECO:0007669"/>
    <property type="project" value="TreeGrafter"/>
</dbReference>
<dbReference type="Gene3D" id="2.40.50.140">
    <property type="entry name" value="Nucleic acid-binding proteins"/>
    <property type="match status" value="1"/>
</dbReference>
<dbReference type="AlphaFoldDB" id="K6GHK1"/>
<dbReference type="InterPro" id="IPR012340">
    <property type="entry name" value="NA-bd_OB-fold"/>
</dbReference>
<name>K6GHK1_9BACT</name>
<sequence>MAGSINKVILVGRLGQDPKLNYLPSGQPVAEFSVATDESYKDREGNKVEKTEWHRVKVFGRSAEFCNNYLAKGRLVYIEGSIRTRSWDDQQGQKRYMTEVVVSGPGHTIQGLDSRGGQTAEAPMGDEGFAPRRGGGQQSGGYGNQPGGQGGQGAQGGGYGGAPRQGGQPAGGRPQQGGGRPSYPEDDLGPAFPSEASGMDDVPF</sequence>
<reference evidence="5 6" key="1">
    <citation type="submission" date="2012-07" db="EMBL/GenBank/DDBJ databases">
        <title>Draft genome sequence of Desulfovibrio magneticus str. Maddingley MBC34 obtained from a metagenomic sequence of a methanogenic enrichment isolated from coal-seam formation water in Victoria, Australia.</title>
        <authorList>
            <person name="Greenfield P."/>
            <person name="Hendry P."/>
            <person name="Li D."/>
            <person name="Rosewarne C.P."/>
            <person name="Tran-Dinh N."/>
            <person name="Elbourne L.D.H."/>
            <person name="Paulsen I.T."/>
            <person name="Midgley D.J."/>
        </authorList>
    </citation>
    <scope>NUCLEOTIDE SEQUENCE [LARGE SCALE GENOMIC DNA]</scope>
    <source>
        <strain evidence="6">Maddingley MBC34</strain>
    </source>
</reference>
<comment type="caution">
    <text evidence="5">The sequence shown here is derived from an EMBL/GenBank/DDBJ whole genome shotgun (WGS) entry which is preliminary data.</text>
</comment>
<gene>
    <name evidence="5" type="ORF">B193_0734</name>
</gene>
<comment type="subunit">
    <text evidence="2">Homotetramer.</text>
</comment>
<dbReference type="PROSITE" id="PS50935">
    <property type="entry name" value="SSB"/>
    <property type="match status" value="1"/>
</dbReference>
<feature type="region of interest" description="Disordered" evidence="4">
    <location>
        <begin position="102"/>
        <end position="204"/>
    </location>
</feature>